<evidence type="ECO:0000313" key="3">
    <source>
        <dbReference type="Proteomes" id="UP000324392"/>
    </source>
</evidence>
<feature type="transmembrane region" description="Helical" evidence="1">
    <location>
        <begin position="20"/>
        <end position="39"/>
    </location>
</feature>
<sequence length="137" mass="14880">MQDIITATQFADFALQLLQTLAFSGAQSAITAIGIPFMLAPGTKSLRRAAYLGGDGAESGPLRTIFVLAFQNQTNGPLTDFGEKRVFLVILFTSLSESLVSRITGAVQSILTYLSPRKSGRFKPLMWHEVFAAPRAR</sequence>
<dbReference type="EMBL" id="AP019531">
    <property type="protein sequence ID" value="BBI91022.1"/>
    <property type="molecule type" value="Genomic_DNA"/>
</dbReference>
<organism evidence="2 3">
    <name type="scientific">Serratia symbiotica</name>
    <dbReference type="NCBI Taxonomy" id="138074"/>
    <lineage>
        <taxon>Bacteria</taxon>
        <taxon>Pseudomonadati</taxon>
        <taxon>Pseudomonadota</taxon>
        <taxon>Gammaproteobacteria</taxon>
        <taxon>Enterobacterales</taxon>
        <taxon>Yersiniaceae</taxon>
        <taxon>Serratia</taxon>
    </lineage>
</organism>
<dbReference type="Proteomes" id="UP000324392">
    <property type="component" value="Chromosome"/>
</dbReference>
<gene>
    <name evidence="2" type="ORF">SSYIS1_00190</name>
</gene>
<reference evidence="2 3" key="1">
    <citation type="submission" date="2019-03" db="EMBL/GenBank/DDBJ databases">
        <title>The genome sequence of Candidatus Serratia symbiotica strain IS.</title>
        <authorList>
            <person name="Nikoh N."/>
            <person name="Koga R."/>
            <person name="Oshima K."/>
            <person name="Hattori M."/>
            <person name="Fukatsu T."/>
        </authorList>
    </citation>
    <scope>NUCLEOTIDE SEQUENCE [LARGE SCALE GENOMIC DNA]</scope>
    <source>
        <strain evidence="2 3">IS</strain>
    </source>
</reference>
<protein>
    <submittedName>
        <fullName evidence="2">Uncharacterized protein</fullName>
    </submittedName>
</protein>
<proteinExistence type="predicted"/>
<dbReference type="AlphaFoldDB" id="A0A455VDF3"/>
<keyword evidence="1" id="KW-0472">Membrane</keyword>
<keyword evidence="1" id="KW-0812">Transmembrane</keyword>
<accession>A0A455VDF3</accession>
<evidence type="ECO:0000256" key="1">
    <source>
        <dbReference type="SAM" id="Phobius"/>
    </source>
</evidence>
<keyword evidence="1" id="KW-1133">Transmembrane helix</keyword>
<evidence type="ECO:0000313" key="2">
    <source>
        <dbReference type="EMBL" id="BBI91022.1"/>
    </source>
</evidence>
<name>A0A455VDF3_9GAMM</name>